<evidence type="ECO:0008006" key="3">
    <source>
        <dbReference type="Google" id="ProtNLM"/>
    </source>
</evidence>
<dbReference type="Proteomes" id="UP000316727">
    <property type="component" value="Unassembled WGS sequence"/>
</dbReference>
<organism evidence="1 2">
    <name type="scientific">Pontibacter mangrovi</name>
    <dbReference type="NCBI Taxonomy" id="2589816"/>
    <lineage>
        <taxon>Bacteria</taxon>
        <taxon>Pseudomonadati</taxon>
        <taxon>Bacteroidota</taxon>
        <taxon>Cytophagia</taxon>
        <taxon>Cytophagales</taxon>
        <taxon>Hymenobacteraceae</taxon>
        <taxon>Pontibacter</taxon>
    </lineage>
</organism>
<comment type="caution">
    <text evidence="1">The sequence shown here is derived from an EMBL/GenBank/DDBJ whole genome shotgun (WGS) entry which is preliminary data.</text>
</comment>
<proteinExistence type="predicted"/>
<keyword evidence="2" id="KW-1185">Reference proteome</keyword>
<evidence type="ECO:0000313" key="2">
    <source>
        <dbReference type="Proteomes" id="UP000316727"/>
    </source>
</evidence>
<dbReference type="EMBL" id="VFRQ01000016">
    <property type="protein sequence ID" value="TPE41078.1"/>
    <property type="molecule type" value="Genomic_DNA"/>
</dbReference>
<sequence>MILFDNSIITISYDPVTDLLEAAYPDLHASHLSEITFYMDKLVETVKHYDIKRVLLNSSSTHVFVSGPASQQVAAYLAAGLAQTRVRRVARVSSPNEAVEEIAQANLEYIRQALSLPFALKSFTDSKQATKWLLEEP</sequence>
<name>A0A501VVI6_9BACT</name>
<dbReference type="OrthoDB" id="852207at2"/>
<gene>
    <name evidence="1" type="ORF">FJM65_19765</name>
</gene>
<protein>
    <recommendedName>
        <fullName evidence="3">STAS/SEC14 domain-containing protein</fullName>
    </recommendedName>
</protein>
<evidence type="ECO:0000313" key="1">
    <source>
        <dbReference type="EMBL" id="TPE41078.1"/>
    </source>
</evidence>
<dbReference type="RefSeq" id="WP_140623831.1">
    <property type="nucleotide sequence ID" value="NZ_VFRQ01000016.1"/>
</dbReference>
<dbReference type="AlphaFoldDB" id="A0A501VVI6"/>
<accession>A0A501VVI6</accession>
<reference evidence="1 2" key="1">
    <citation type="submission" date="2019-06" db="EMBL/GenBank/DDBJ databases">
        <title>A novel bacterium of genus Pontibacter, isolated from marine sediment.</title>
        <authorList>
            <person name="Huang H."/>
            <person name="Mo K."/>
            <person name="Hu Y."/>
        </authorList>
    </citation>
    <scope>NUCLEOTIDE SEQUENCE [LARGE SCALE GENOMIC DNA]</scope>
    <source>
        <strain evidence="1 2">HB172049</strain>
    </source>
</reference>